<gene>
    <name evidence="1" type="ORF">S101447_00875</name>
</gene>
<sequence length="170" mass="19705">MTQLNANLSIEDRVAIAYKEARARGHDLFRVLDPRFNLLRQRMGIYYREQHSGDAVRAKMAKEQYDKEMKEAEVFFISVRNAPENELAAIVFANATFTNASPDQRQQSHESISDLVERLMAKGISFEVIHPGNLILFPAAKLTEQDRRVVMPRKKEIMAEIERRRDAWTI</sequence>
<name>A0A1Y0V555_9PROT</name>
<dbReference type="Proteomes" id="UP000195633">
    <property type="component" value="Chromosome"/>
</dbReference>
<evidence type="ECO:0000313" key="2">
    <source>
        <dbReference type="Proteomes" id="UP000195633"/>
    </source>
</evidence>
<dbReference type="AlphaFoldDB" id="A0A1Y0V555"/>
<protein>
    <submittedName>
        <fullName evidence="1">Uncharacterized protein</fullName>
    </submittedName>
</protein>
<reference evidence="1 2" key="1">
    <citation type="submission" date="2017-05" db="EMBL/GenBank/DDBJ databases">
        <title>Genome sequence of Acetobacter pasteurianus subsp. ascendens strain SRCM101447.</title>
        <authorList>
            <person name="Cho S.H."/>
        </authorList>
    </citation>
    <scope>NUCLEOTIDE SEQUENCE [LARGE SCALE GENOMIC DNA]</scope>
    <source>
        <strain evidence="1 2">SRCM101447</strain>
    </source>
</reference>
<proteinExistence type="predicted"/>
<evidence type="ECO:0000313" key="1">
    <source>
        <dbReference type="EMBL" id="ARW09977.1"/>
    </source>
</evidence>
<organism evidence="1 2">
    <name type="scientific">Acetobacter ascendens</name>
    <dbReference type="NCBI Taxonomy" id="481146"/>
    <lineage>
        <taxon>Bacteria</taxon>
        <taxon>Pseudomonadati</taxon>
        <taxon>Pseudomonadota</taxon>
        <taxon>Alphaproteobacteria</taxon>
        <taxon>Acetobacterales</taxon>
        <taxon>Acetobacteraceae</taxon>
        <taxon>Acetobacter</taxon>
    </lineage>
</organism>
<dbReference type="RefSeq" id="WP_087635462.1">
    <property type="nucleotide sequence ID" value="NZ_CP021524.1"/>
</dbReference>
<dbReference type="EMBL" id="CP021524">
    <property type="protein sequence ID" value="ARW09977.1"/>
    <property type="molecule type" value="Genomic_DNA"/>
</dbReference>
<accession>A0A1Y0V555</accession>